<accession>A0A4C1W6M4</accession>
<dbReference type="Proteomes" id="UP000299102">
    <property type="component" value="Unassembled WGS sequence"/>
</dbReference>
<evidence type="ECO:0000256" key="1">
    <source>
        <dbReference type="SAM" id="Phobius"/>
    </source>
</evidence>
<proteinExistence type="predicted"/>
<keyword evidence="3" id="KW-1185">Reference proteome</keyword>
<dbReference type="AlphaFoldDB" id="A0A4C1W6M4"/>
<evidence type="ECO:0000313" key="2">
    <source>
        <dbReference type="EMBL" id="GBP45814.1"/>
    </source>
</evidence>
<organism evidence="2 3">
    <name type="scientific">Eumeta variegata</name>
    <name type="common">Bagworm moth</name>
    <name type="synonym">Eumeta japonica</name>
    <dbReference type="NCBI Taxonomy" id="151549"/>
    <lineage>
        <taxon>Eukaryota</taxon>
        <taxon>Metazoa</taxon>
        <taxon>Ecdysozoa</taxon>
        <taxon>Arthropoda</taxon>
        <taxon>Hexapoda</taxon>
        <taxon>Insecta</taxon>
        <taxon>Pterygota</taxon>
        <taxon>Neoptera</taxon>
        <taxon>Endopterygota</taxon>
        <taxon>Lepidoptera</taxon>
        <taxon>Glossata</taxon>
        <taxon>Ditrysia</taxon>
        <taxon>Tineoidea</taxon>
        <taxon>Psychidae</taxon>
        <taxon>Oiketicinae</taxon>
        <taxon>Eumeta</taxon>
    </lineage>
</organism>
<comment type="caution">
    <text evidence="2">The sequence shown here is derived from an EMBL/GenBank/DDBJ whole genome shotgun (WGS) entry which is preliminary data.</text>
</comment>
<protein>
    <submittedName>
        <fullName evidence="2">Uncharacterized protein</fullName>
    </submittedName>
</protein>
<keyword evidence="1" id="KW-0812">Transmembrane</keyword>
<sequence length="196" mass="21868">MRAECVSVGQLPTISLDNPGKGLLPAKDRKDAPWMVRSNWRRNKEGPNVKHPKPMNGHEMIDGLTRYRRSACPAVRGRARRAKINVPQINGQVKLDLFVASFIFTSFGAAVCAGAPSNYWQRVIRIREASVCVCVFLIAALRPGRRYAGSGEGKFSAGSFLELLQFQASAFIVWAAVIGQSEHIRAEKQTRKIRRY</sequence>
<name>A0A4C1W6M4_EUMVA</name>
<keyword evidence="1" id="KW-0472">Membrane</keyword>
<feature type="transmembrane region" description="Helical" evidence="1">
    <location>
        <begin position="97"/>
        <end position="117"/>
    </location>
</feature>
<gene>
    <name evidence="2" type="ORF">EVAR_27521_1</name>
</gene>
<reference evidence="2 3" key="1">
    <citation type="journal article" date="2019" name="Commun. Biol.">
        <title>The bagworm genome reveals a unique fibroin gene that provides high tensile strength.</title>
        <authorList>
            <person name="Kono N."/>
            <person name="Nakamura H."/>
            <person name="Ohtoshi R."/>
            <person name="Tomita M."/>
            <person name="Numata K."/>
            <person name="Arakawa K."/>
        </authorList>
    </citation>
    <scope>NUCLEOTIDE SEQUENCE [LARGE SCALE GENOMIC DNA]</scope>
</reference>
<evidence type="ECO:0000313" key="3">
    <source>
        <dbReference type="Proteomes" id="UP000299102"/>
    </source>
</evidence>
<keyword evidence="1" id="KW-1133">Transmembrane helix</keyword>
<dbReference type="EMBL" id="BGZK01000472">
    <property type="protein sequence ID" value="GBP45814.1"/>
    <property type="molecule type" value="Genomic_DNA"/>
</dbReference>